<reference evidence="3" key="1">
    <citation type="submission" date="2025-08" db="UniProtKB">
        <authorList>
            <consortium name="RefSeq"/>
        </authorList>
    </citation>
    <scope>IDENTIFICATION</scope>
    <source>
        <tissue evidence="3">Adult</tissue>
    </source>
</reference>
<sequence>MYARAKNDKIYSKPTEYQSEWTMPNVVNKAKPSQLMKMEKENENKDLRRKLKNLNKVTAVNFRSLSERSPGLANKETVWDRLSRVKKSASNEGNFLLGSKSRTLIPAAKSTQRLQQQQRAASQRANKKPLTPNTNLNKRVTEKKSVRRIKSKATYLQDLDLDENAFNCKRIKEILTARSICNSKTSSEECSLKQVSARSENVSCVLNDQLNTDYDFEDSEMEKQIESQDSLDDFVIAPLMAVPTTDSLNMSATISSNFRCLLDCKQKNMAPDEIATIKNVVKTDERHRQLQPNDSILFKEILKTQLKEIIRQETVVKSALHNLNDHPVVSSPTTVAIHKPVITLDVEPKKQQVDVIFKNVPTLEKEIIILKALGEKLEATLKRTVSQGDIKLQELNKLATTLETKWHVSHPDNFQYACNEFFSMGVRRCIGIVQEFRMEHKTIVELKEQASHHFYLPSNKDSTELKRTSFKRLKENPDLLMRYLKPKSTLVPFNVLEQDPCFFNSFLYSPCVIGSLESSVSLQKDVRTAEPVQKTQSKEAGDSARSARVPYKYEKEPLKIEEIQCTLNDALYNAQQQRPVGSVVKAEISTTLEERAVNTSRIRICVCEAPIRGRKRRRIRRHHTPLSPANNPDPKNNIFKTILVGSVQISVFLLLIMAITYPDVRC</sequence>
<dbReference type="InParanoid" id="A0A6I9UV56"/>
<protein>
    <submittedName>
        <fullName evidence="3">Uncharacterized protein LOC105223166 isoform X1</fullName>
    </submittedName>
</protein>
<name>A0A6I9UV56_BACDO</name>
<gene>
    <name evidence="3" type="primary">LOC105223166</name>
</gene>
<keyword evidence="2" id="KW-1185">Reference proteome</keyword>
<dbReference type="KEGG" id="bdr:105223166"/>
<dbReference type="Proteomes" id="UP001652620">
    <property type="component" value="Chromosome 4"/>
</dbReference>
<organism evidence="2 3">
    <name type="scientific">Bactrocera dorsalis</name>
    <name type="common">Oriental fruit fly</name>
    <name type="synonym">Dacus dorsalis</name>
    <dbReference type="NCBI Taxonomy" id="27457"/>
    <lineage>
        <taxon>Eukaryota</taxon>
        <taxon>Metazoa</taxon>
        <taxon>Ecdysozoa</taxon>
        <taxon>Arthropoda</taxon>
        <taxon>Hexapoda</taxon>
        <taxon>Insecta</taxon>
        <taxon>Pterygota</taxon>
        <taxon>Neoptera</taxon>
        <taxon>Endopterygota</taxon>
        <taxon>Diptera</taxon>
        <taxon>Brachycera</taxon>
        <taxon>Muscomorpha</taxon>
        <taxon>Tephritoidea</taxon>
        <taxon>Tephritidae</taxon>
        <taxon>Bactrocera</taxon>
        <taxon>Bactrocera</taxon>
    </lineage>
</organism>
<dbReference type="GeneID" id="105223166"/>
<feature type="region of interest" description="Disordered" evidence="1">
    <location>
        <begin position="115"/>
        <end position="144"/>
    </location>
</feature>
<accession>A0A6I9UV56</accession>
<evidence type="ECO:0000313" key="2">
    <source>
        <dbReference type="Proteomes" id="UP001652620"/>
    </source>
</evidence>
<evidence type="ECO:0000256" key="1">
    <source>
        <dbReference type="SAM" id="MobiDB-lite"/>
    </source>
</evidence>
<feature type="compositionally biased region" description="Low complexity" evidence="1">
    <location>
        <begin position="115"/>
        <end position="124"/>
    </location>
</feature>
<feature type="region of interest" description="Disordered" evidence="1">
    <location>
        <begin position="527"/>
        <end position="547"/>
    </location>
</feature>
<dbReference type="RefSeq" id="XP_011199108.2">
    <property type="nucleotide sequence ID" value="XM_011200806.4"/>
</dbReference>
<evidence type="ECO:0000313" key="3">
    <source>
        <dbReference type="RefSeq" id="XP_011199108.2"/>
    </source>
</evidence>
<dbReference type="OrthoDB" id="7872265at2759"/>
<proteinExistence type="predicted"/>
<dbReference type="AlphaFoldDB" id="A0A6I9UV56"/>